<dbReference type="AlphaFoldDB" id="A0A4V3W7I8"/>
<comment type="caution">
    <text evidence="1">The sequence shown here is derived from an EMBL/GenBank/DDBJ whole genome shotgun (WGS) entry which is preliminary data.</text>
</comment>
<accession>A0A4V3W7I8</accession>
<organism evidence="1 2">
    <name type="scientific">Flavobacterium supellecticarium</name>
    <dbReference type="NCBI Taxonomy" id="2565924"/>
    <lineage>
        <taxon>Bacteria</taxon>
        <taxon>Pseudomonadati</taxon>
        <taxon>Bacteroidota</taxon>
        <taxon>Flavobacteriia</taxon>
        <taxon>Flavobacteriales</taxon>
        <taxon>Flavobacteriaceae</taxon>
        <taxon>Flavobacterium</taxon>
    </lineage>
</organism>
<evidence type="ECO:0000313" key="2">
    <source>
        <dbReference type="Proteomes" id="UP000307507"/>
    </source>
</evidence>
<proteinExistence type="predicted"/>
<name>A0A4V3W7I8_9FLAO</name>
<dbReference type="EMBL" id="SSNZ01000012">
    <property type="protein sequence ID" value="THF47445.1"/>
    <property type="molecule type" value="Genomic_DNA"/>
</dbReference>
<gene>
    <name evidence="1" type="ORF">E6C50_16945</name>
</gene>
<sequence length="148" mass="17576">MTIKRILPFLLLLLSVTVFGQGFREKREQIKQLKVAFITTELGLTTEEATKFWPIYNNFDEKQFELRHKKMRVFQSNMDEGAIDKMSEKEALVFLNQMENTEEELFNLKLKFIADLKTVISPTKILKLKKAEDDFNRKLLRQMKDRGR</sequence>
<dbReference type="OrthoDB" id="675330at2"/>
<dbReference type="RefSeq" id="WP_136404435.1">
    <property type="nucleotide sequence ID" value="NZ_SSNZ01000012.1"/>
</dbReference>
<protein>
    <submittedName>
        <fullName evidence="1">Sensor of ECF-type sigma factor</fullName>
    </submittedName>
</protein>
<evidence type="ECO:0000313" key="1">
    <source>
        <dbReference type="EMBL" id="THF47445.1"/>
    </source>
</evidence>
<reference evidence="1 2" key="1">
    <citation type="submission" date="2019-04" db="EMBL/GenBank/DDBJ databases">
        <title>Flavobacterium sp. nov. isolated from construction timber.</title>
        <authorList>
            <person name="Lin S.-Y."/>
            <person name="Chang C.-T."/>
            <person name="Young C.-C."/>
        </authorList>
    </citation>
    <scope>NUCLEOTIDE SEQUENCE [LARGE SCALE GENOMIC DNA]</scope>
    <source>
        <strain evidence="1 2">CC-CTC003</strain>
    </source>
</reference>
<dbReference type="Proteomes" id="UP000307507">
    <property type="component" value="Unassembled WGS sequence"/>
</dbReference>
<keyword evidence="2" id="KW-1185">Reference proteome</keyword>